<dbReference type="PROSITE" id="PS51257">
    <property type="entry name" value="PROKAR_LIPOPROTEIN"/>
    <property type="match status" value="1"/>
</dbReference>
<accession>A0A1M5FB17</accession>
<dbReference type="STRING" id="930117.SAMN05216225_10084"/>
<dbReference type="AlphaFoldDB" id="A0A1M5FB17"/>
<dbReference type="PANTHER" id="PTHR41247">
    <property type="entry name" value="HTH-TYPE TRANSCRIPTIONAL REPRESSOR YCNK"/>
    <property type="match status" value="1"/>
</dbReference>
<evidence type="ECO:0000313" key="2">
    <source>
        <dbReference type="Proteomes" id="UP000183988"/>
    </source>
</evidence>
<keyword evidence="2" id="KW-1185">Reference proteome</keyword>
<protein>
    <submittedName>
        <fullName evidence="1">Copper chaperone NosL</fullName>
    </submittedName>
</protein>
<dbReference type="Proteomes" id="UP000183988">
    <property type="component" value="Unassembled WGS sequence"/>
</dbReference>
<proteinExistence type="predicted"/>
<name>A0A1M5FB17_9BACI</name>
<dbReference type="InterPro" id="IPR008719">
    <property type="entry name" value="N2O_reductase_NosL"/>
</dbReference>
<dbReference type="EMBL" id="FQVW01000008">
    <property type="protein sequence ID" value="SHF88717.1"/>
    <property type="molecule type" value="Genomic_DNA"/>
</dbReference>
<dbReference type="SUPFAM" id="SSF160387">
    <property type="entry name" value="NosL/MerB-like"/>
    <property type="match status" value="1"/>
</dbReference>
<reference evidence="1 2" key="1">
    <citation type="submission" date="2016-11" db="EMBL/GenBank/DDBJ databases">
        <authorList>
            <person name="Jaros S."/>
            <person name="Januszkiewicz K."/>
            <person name="Wedrychowicz H."/>
        </authorList>
    </citation>
    <scope>NUCLEOTIDE SEQUENCE [LARGE SCALE GENOMIC DNA]</scope>
    <source>
        <strain evidence="1 2">IBRC-M 10683</strain>
    </source>
</reference>
<dbReference type="RefSeq" id="WP_084063223.1">
    <property type="nucleotide sequence ID" value="NZ_FQVW01000008.1"/>
</dbReference>
<evidence type="ECO:0000313" key="1">
    <source>
        <dbReference type="EMBL" id="SHF88717.1"/>
    </source>
</evidence>
<gene>
    <name evidence="1" type="ORF">SAMN05216225_10084</name>
</gene>
<organism evidence="1 2">
    <name type="scientific">Ornithinibacillus halophilus</name>
    <dbReference type="NCBI Taxonomy" id="930117"/>
    <lineage>
        <taxon>Bacteria</taxon>
        <taxon>Bacillati</taxon>
        <taxon>Bacillota</taxon>
        <taxon>Bacilli</taxon>
        <taxon>Bacillales</taxon>
        <taxon>Bacillaceae</taxon>
        <taxon>Ornithinibacillus</taxon>
    </lineage>
</organism>
<dbReference type="PANTHER" id="PTHR41247:SF1">
    <property type="entry name" value="HTH-TYPE TRANSCRIPTIONAL REPRESSOR YCNK"/>
    <property type="match status" value="1"/>
</dbReference>
<dbReference type="Pfam" id="PF05573">
    <property type="entry name" value="NosL"/>
    <property type="match status" value="1"/>
</dbReference>
<sequence>MRKIVYLIAFMFISVGILVGCSEDVSMEPVEIDESVDSCDVCHMGIQDKGASSQIILNDGTPKKFDDIGCMLTYYVDNQEEVGKVYVHDYHSNDWIDMVDATFIQDSSISSPMSYGIIAFESQEDAEAFQQDNGGEMYVGDEITDIDVKALKAMGHGGSHE</sequence>
<dbReference type="Gene3D" id="3.30.70.2050">
    <property type="match status" value="1"/>
</dbReference>
<dbReference type="OrthoDB" id="9792749at2"/>